<proteinExistence type="predicted"/>
<reference evidence="1" key="1">
    <citation type="submission" date="2020-02" db="EMBL/GenBank/DDBJ databases">
        <authorList>
            <person name="Meier V. D."/>
        </authorList>
    </citation>
    <scope>NUCLEOTIDE SEQUENCE</scope>
    <source>
        <strain evidence="1">AVDCRST_MAG73</strain>
    </source>
</reference>
<protein>
    <submittedName>
        <fullName evidence="1">Uncharacterized protein</fullName>
    </submittedName>
</protein>
<organism evidence="1">
    <name type="scientific">uncultured Thermomicrobiales bacterium</name>
    <dbReference type="NCBI Taxonomy" id="1645740"/>
    <lineage>
        <taxon>Bacteria</taxon>
        <taxon>Pseudomonadati</taxon>
        <taxon>Thermomicrobiota</taxon>
        <taxon>Thermomicrobia</taxon>
        <taxon>Thermomicrobiales</taxon>
        <taxon>environmental samples</taxon>
    </lineage>
</organism>
<sequence length="90" mass="9571">MDQFNGQQDSLNDPAAMTVRVFSDARRAFAGTDTVFLERCAEDAVAALWGDTIKVRSFVPVLALREIREAVAARAAAGATPAGPDRHPAA</sequence>
<dbReference type="AlphaFoldDB" id="A0A6J4TAZ0"/>
<accession>A0A6J4TAZ0</accession>
<gene>
    <name evidence="1" type="ORF">AVDCRST_MAG73-16</name>
</gene>
<dbReference type="EMBL" id="CADCWE010000001">
    <property type="protein sequence ID" value="CAA9517947.1"/>
    <property type="molecule type" value="Genomic_DNA"/>
</dbReference>
<evidence type="ECO:0000313" key="1">
    <source>
        <dbReference type="EMBL" id="CAA9517947.1"/>
    </source>
</evidence>
<name>A0A6J4TAZ0_9BACT</name>